<accession>A0ABW3TNV9</accession>
<dbReference type="PANTHER" id="PTHR11986">
    <property type="entry name" value="AMINOTRANSFERASE CLASS III"/>
    <property type="match status" value="1"/>
</dbReference>
<keyword evidence="6" id="KW-1185">Reference proteome</keyword>
<evidence type="ECO:0000256" key="4">
    <source>
        <dbReference type="RuleBase" id="RU003560"/>
    </source>
</evidence>
<keyword evidence="3 4" id="KW-0663">Pyridoxal phosphate</keyword>
<dbReference type="PANTHER" id="PTHR11986:SF58">
    <property type="entry name" value="LEUCINE_METHIONINE RACEMASE"/>
    <property type="match status" value="1"/>
</dbReference>
<keyword evidence="5" id="KW-0808">Transferase</keyword>
<dbReference type="InterPro" id="IPR050103">
    <property type="entry name" value="Class-III_PLP-dep_AT"/>
</dbReference>
<comment type="cofactor">
    <cofactor evidence="1">
        <name>pyridoxal 5'-phosphate</name>
        <dbReference type="ChEBI" id="CHEBI:597326"/>
    </cofactor>
</comment>
<dbReference type="Pfam" id="PF00202">
    <property type="entry name" value="Aminotran_3"/>
    <property type="match status" value="1"/>
</dbReference>
<evidence type="ECO:0000256" key="1">
    <source>
        <dbReference type="ARBA" id="ARBA00001933"/>
    </source>
</evidence>
<evidence type="ECO:0000256" key="3">
    <source>
        <dbReference type="ARBA" id="ARBA00022898"/>
    </source>
</evidence>
<dbReference type="GO" id="GO:0008483">
    <property type="term" value="F:transaminase activity"/>
    <property type="evidence" value="ECO:0007669"/>
    <property type="project" value="UniProtKB-KW"/>
</dbReference>
<dbReference type="Gene3D" id="3.90.1150.10">
    <property type="entry name" value="Aspartate Aminotransferase, domain 1"/>
    <property type="match status" value="1"/>
</dbReference>
<dbReference type="Proteomes" id="UP001597181">
    <property type="component" value="Unassembled WGS sequence"/>
</dbReference>
<dbReference type="Gene3D" id="3.40.640.10">
    <property type="entry name" value="Type I PLP-dependent aspartate aminotransferase-like (Major domain)"/>
    <property type="match status" value="1"/>
</dbReference>
<keyword evidence="5" id="KW-0032">Aminotransferase</keyword>
<protein>
    <submittedName>
        <fullName evidence="5">Aspartate aminotransferase family protein</fullName>
    </submittedName>
</protein>
<dbReference type="InterPro" id="IPR015422">
    <property type="entry name" value="PyrdxlP-dep_Trfase_small"/>
</dbReference>
<proteinExistence type="inferred from homology"/>
<dbReference type="InterPro" id="IPR015421">
    <property type="entry name" value="PyrdxlP-dep_Trfase_major"/>
</dbReference>
<dbReference type="InterPro" id="IPR005814">
    <property type="entry name" value="Aminotrans_3"/>
</dbReference>
<evidence type="ECO:0000313" key="5">
    <source>
        <dbReference type="EMBL" id="MFD1202007.1"/>
    </source>
</evidence>
<sequence length="423" mass="45062">MEQRWVSRSLTYADIEVARASGSIVETVSGDQLIDFVSGISCLNLGHSYPPVVEAIQRQAGAFMHQFMIIGRHAGYENVCRLLAELSPCRGEGEHKSILSTTGAEAIENAVKIARSVTGRTAVISFDRSFHGRTLLGMSLSGFTRYKSGFGPFAPDVYQAEAPYAFRGISDERALQSFADMLGTRVDPGNVACVIIEPVQGEGGLIPMSATFLRGLRAICDSYGMLLVFDENQTGMRRTGGFWAADTLAVQPDLLVSGGSLGGGLPLSAVTGAAELLDAVRPGGLGGTFSGTPLATAGAQAMLAALQLPEVVERAHQVERSMDGLVAALGAEHDTIGEVRQLGPFYGLEFTRAPGDRAPNARVVAETIRQSRARGLLIDYCGRDKNILRLIPALNAPEALLEEGMSILSQSIRAAHAQTQEKR</sequence>
<evidence type="ECO:0000256" key="2">
    <source>
        <dbReference type="ARBA" id="ARBA00008954"/>
    </source>
</evidence>
<dbReference type="PIRSF" id="PIRSF000521">
    <property type="entry name" value="Transaminase_4ab_Lys_Orn"/>
    <property type="match status" value="1"/>
</dbReference>
<dbReference type="RefSeq" id="WP_343961810.1">
    <property type="nucleotide sequence ID" value="NZ_BAAAKZ010000013.1"/>
</dbReference>
<organism evidence="5 6">
    <name type="scientific">Leucobacter albus</name>
    <dbReference type="NCBI Taxonomy" id="272210"/>
    <lineage>
        <taxon>Bacteria</taxon>
        <taxon>Bacillati</taxon>
        <taxon>Actinomycetota</taxon>
        <taxon>Actinomycetes</taxon>
        <taxon>Micrococcales</taxon>
        <taxon>Microbacteriaceae</taxon>
        <taxon>Leucobacter</taxon>
    </lineage>
</organism>
<evidence type="ECO:0000313" key="6">
    <source>
        <dbReference type="Proteomes" id="UP001597181"/>
    </source>
</evidence>
<reference evidence="6" key="1">
    <citation type="journal article" date="2019" name="Int. J. Syst. Evol. Microbiol.">
        <title>The Global Catalogue of Microorganisms (GCM) 10K type strain sequencing project: providing services to taxonomists for standard genome sequencing and annotation.</title>
        <authorList>
            <consortium name="The Broad Institute Genomics Platform"/>
            <consortium name="The Broad Institute Genome Sequencing Center for Infectious Disease"/>
            <person name="Wu L."/>
            <person name="Ma J."/>
        </authorList>
    </citation>
    <scope>NUCLEOTIDE SEQUENCE [LARGE SCALE GENOMIC DNA]</scope>
    <source>
        <strain evidence="6">CCUG 50213</strain>
    </source>
</reference>
<dbReference type="SUPFAM" id="SSF53383">
    <property type="entry name" value="PLP-dependent transferases"/>
    <property type="match status" value="1"/>
</dbReference>
<dbReference type="InterPro" id="IPR015424">
    <property type="entry name" value="PyrdxlP-dep_Trfase"/>
</dbReference>
<comment type="caution">
    <text evidence="5">The sequence shown here is derived from an EMBL/GenBank/DDBJ whole genome shotgun (WGS) entry which is preliminary data.</text>
</comment>
<gene>
    <name evidence="5" type="ORF">ACFQ3U_08890</name>
</gene>
<dbReference type="CDD" id="cd00610">
    <property type="entry name" value="OAT_like"/>
    <property type="match status" value="1"/>
</dbReference>
<comment type="similarity">
    <text evidence="2 4">Belongs to the class-III pyridoxal-phosphate-dependent aminotransferase family.</text>
</comment>
<name>A0ABW3TNV9_9MICO</name>
<dbReference type="EMBL" id="JBHTLY010000003">
    <property type="protein sequence ID" value="MFD1202007.1"/>
    <property type="molecule type" value="Genomic_DNA"/>
</dbReference>